<sequence length="314" mass="35629">MSNKIKNEMDKIKIPNELRQRSKMGVSQAKKEIISDNKRNIVRGIGVAVALFVSIGAFTLLKTNLNNTTNSNSPVVLEDGGVNIPAIKLPKETMNANMIGLIVYNGKIYTQTKTEITADAAKKMIDEKLGTTKGTIDEWSEQKAYDEEFASTVAKTDVYSVTGYDKDFRIMTYKEENGEIYAEFYENLNGITIKNGKDVFGKLNMNENISSAQFRTFSDWNNSIKNYQPITDLKTLNTFVVELNKAKPFPRSLDSDPIRQSRSEENFRELSIILNDGSTVRLTLLSGGYIYYGYMDVYFKMNEDIFSDFWSNLK</sequence>
<evidence type="ECO:0000313" key="2">
    <source>
        <dbReference type="EMBL" id="MEI5908189.1"/>
    </source>
</evidence>
<organism evidence="2 3">
    <name type="scientific">Bacillus spongiae</name>
    <dbReference type="NCBI Taxonomy" id="2683610"/>
    <lineage>
        <taxon>Bacteria</taxon>
        <taxon>Bacillati</taxon>
        <taxon>Bacillota</taxon>
        <taxon>Bacilli</taxon>
        <taxon>Bacillales</taxon>
        <taxon>Bacillaceae</taxon>
        <taxon>Bacillus</taxon>
    </lineage>
</organism>
<evidence type="ECO:0000313" key="3">
    <source>
        <dbReference type="Proteomes" id="UP001312865"/>
    </source>
</evidence>
<keyword evidence="1" id="KW-0472">Membrane</keyword>
<dbReference type="EMBL" id="JBBAXC010000011">
    <property type="protein sequence ID" value="MEI5908189.1"/>
    <property type="molecule type" value="Genomic_DNA"/>
</dbReference>
<feature type="transmembrane region" description="Helical" evidence="1">
    <location>
        <begin position="41"/>
        <end position="61"/>
    </location>
</feature>
<proteinExistence type="predicted"/>
<dbReference type="RefSeq" id="WP_336587627.1">
    <property type="nucleotide sequence ID" value="NZ_JBBAXC010000011.1"/>
</dbReference>
<dbReference type="Proteomes" id="UP001312865">
    <property type="component" value="Unassembled WGS sequence"/>
</dbReference>
<comment type="caution">
    <text evidence="2">The sequence shown here is derived from an EMBL/GenBank/DDBJ whole genome shotgun (WGS) entry which is preliminary data.</text>
</comment>
<keyword evidence="1" id="KW-0812">Transmembrane</keyword>
<accession>A0ABU8HG97</accession>
<protein>
    <submittedName>
        <fullName evidence="2">Uncharacterized protein</fullName>
    </submittedName>
</protein>
<gene>
    <name evidence="2" type="ORF">WAK64_14110</name>
</gene>
<keyword evidence="1" id="KW-1133">Transmembrane helix</keyword>
<name>A0ABU8HG97_9BACI</name>
<reference evidence="2 3" key="1">
    <citation type="journal article" date="2018" name="J. Microbiol.">
        <title>Bacillus spongiae sp. nov., isolated from sponge of Jeju Island.</title>
        <authorList>
            <person name="Lee G.E."/>
            <person name="Im W.T."/>
            <person name="Park J.S."/>
        </authorList>
    </citation>
    <scope>NUCLEOTIDE SEQUENCE [LARGE SCALE GENOMIC DNA]</scope>
    <source>
        <strain evidence="2 3">135PIL107-10</strain>
    </source>
</reference>
<keyword evidence="3" id="KW-1185">Reference proteome</keyword>
<evidence type="ECO:0000256" key="1">
    <source>
        <dbReference type="SAM" id="Phobius"/>
    </source>
</evidence>